<proteinExistence type="predicted"/>
<feature type="domain" description="Aminotransferase class V" evidence="1">
    <location>
        <begin position="58"/>
        <end position="166"/>
    </location>
</feature>
<comment type="caution">
    <text evidence="2">The sequence shown here is derived from an EMBL/GenBank/DDBJ whole genome shotgun (WGS) entry which is preliminary data.</text>
</comment>
<dbReference type="InterPro" id="IPR015422">
    <property type="entry name" value="PyrdxlP-dep_Trfase_small"/>
</dbReference>
<reference evidence="2" key="1">
    <citation type="submission" date="2021-02" db="EMBL/GenBank/DDBJ databases">
        <authorList>
            <person name="Dougan E. K."/>
            <person name="Rhodes N."/>
            <person name="Thang M."/>
            <person name="Chan C."/>
        </authorList>
    </citation>
    <scope>NUCLEOTIDE SEQUENCE</scope>
</reference>
<name>A0A813JRV1_POLGL</name>
<feature type="domain" description="Aminotransferase class V" evidence="1">
    <location>
        <begin position="203"/>
        <end position="258"/>
    </location>
</feature>
<dbReference type="Pfam" id="PF00266">
    <property type="entry name" value="Aminotran_5"/>
    <property type="match status" value="2"/>
</dbReference>
<dbReference type="EMBL" id="CAJNNW010026282">
    <property type="protein sequence ID" value="CAE8684160.1"/>
    <property type="molecule type" value="Genomic_DNA"/>
</dbReference>
<evidence type="ECO:0000313" key="2">
    <source>
        <dbReference type="EMBL" id="CAE8684160.1"/>
    </source>
</evidence>
<dbReference type="InterPro" id="IPR015421">
    <property type="entry name" value="PyrdxlP-dep_Trfase_major"/>
</dbReference>
<dbReference type="Gene3D" id="3.40.640.10">
    <property type="entry name" value="Type I PLP-dependent aspartate aminotransferase-like (Major domain)"/>
    <property type="match status" value="1"/>
</dbReference>
<dbReference type="AlphaFoldDB" id="A0A813JRV1"/>
<organism evidence="2 3">
    <name type="scientific">Polarella glacialis</name>
    <name type="common">Dinoflagellate</name>
    <dbReference type="NCBI Taxonomy" id="89957"/>
    <lineage>
        <taxon>Eukaryota</taxon>
        <taxon>Sar</taxon>
        <taxon>Alveolata</taxon>
        <taxon>Dinophyceae</taxon>
        <taxon>Suessiales</taxon>
        <taxon>Suessiaceae</taxon>
        <taxon>Polarella</taxon>
    </lineage>
</organism>
<protein>
    <recommendedName>
        <fullName evidence="1">Aminotransferase class V domain-containing protein</fullName>
    </recommendedName>
</protein>
<dbReference type="PANTHER" id="PTHR43586:SF15">
    <property type="entry name" value="BLR3095 PROTEIN"/>
    <property type="match status" value="1"/>
</dbReference>
<dbReference type="PANTHER" id="PTHR43586">
    <property type="entry name" value="CYSTEINE DESULFURASE"/>
    <property type="match status" value="1"/>
</dbReference>
<evidence type="ECO:0000259" key="1">
    <source>
        <dbReference type="Pfam" id="PF00266"/>
    </source>
</evidence>
<sequence>MGNAVHFTSWRSDSADRQLFSLPRGGESMQGLKPPRVGHEAVSLKNEPWRICDDGVAERVRGLFGQLLGVDAGDVALTPSTSYAISQAAHNIWKLGYISEGDSVVVLENQMSSNVYAWQHLCRKVGAKLVAVPQPPRLTATENFEEEGVSWNEAIEACLQNEAAHGRRVAVVAVPHFLWTDGSGPIDLQRLRSVIDHCGRASSRLRAVLVVDATQSLGVVPIDVKACGIDWLACSVHKWLFGPYGLSLVYASERWCQDARSEPIVHDEHNRFGADKDQILPFDPSRPGYSEKFQLGARRFDSGGRANPILLPMVEAALTQVLAWKPERIAETLASLTNRCAAGSKQLGFVTPALHAPHFLGVGPGPAHLENELSLSRRGGEAELTRAEAALRWADAASAHLKKEQGVCVSARAGVLRVAPHVYNSPADVDLFLEGLKSFQEARGIDPRCRDARAEEQMQRCEACK</sequence>
<evidence type="ECO:0000313" key="3">
    <source>
        <dbReference type="Proteomes" id="UP000626109"/>
    </source>
</evidence>
<dbReference type="Proteomes" id="UP000626109">
    <property type="component" value="Unassembled WGS sequence"/>
</dbReference>
<gene>
    <name evidence="2" type="ORF">PGLA2088_LOCUS23836</name>
</gene>
<dbReference type="SUPFAM" id="SSF53383">
    <property type="entry name" value="PLP-dependent transferases"/>
    <property type="match status" value="1"/>
</dbReference>
<dbReference type="InterPro" id="IPR000192">
    <property type="entry name" value="Aminotrans_V_dom"/>
</dbReference>
<dbReference type="InterPro" id="IPR015424">
    <property type="entry name" value="PyrdxlP-dep_Trfase"/>
</dbReference>
<dbReference type="Gene3D" id="3.90.1150.10">
    <property type="entry name" value="Aspartate Aminotransferase, domain 1"/>
    <property type="match status" value="1"/>
</dbReference>
<accession>A0A813JRV1</accession>